<dbReference type="GO" id="GO:0008360">
    <property type="term" value="P:regulation of cell shape"/>
    <property type="evidence" value="ECO:0007669"/>
    <property type="project" value="UniProtKB-KW"/>
</dbReference>
<dbReference type="InterPro" id="IPR018044">
    <property type="entry name" value="Peptidase_S11"/>
</dbReference>
<organism evidence="17 18">
    <name type="scientific">Bombella intestini</name>
    <dbReference type="NCBI Taxonomy" id="1539051"/>
    <lineage>
        <taxon>Bacteria</taxon>
        <taxon>Pseudomonadati</taxon>
        <taxon>Pseudomonadota</taxon>
        <taxon>Alphaproteobacteria</taxon>
        <taxon>Acetobacterales</taxon>
        <taxon>Acetobacteraceae</taxon>
        <taxon>Bombella</taxon>
    </lineage>
</organism>
<evidence type="ECO:0000256" key="8">
    <source>
        <dbReference type="ARBA" id="ARBA00022801"/>
    </source>
</evidence>
<keyword evidence="11" id="KW-0961">Cell wall biogenesis/degradation</keyword>
<evidence type="ECO:0000256" key="10">
    <source>
        <dbReference type="ARBA" id="ARBA00022984"/>
    </source>
</evidence>
<dbReference type="Pfam" id="PF07943">
    <property type="entry name" value="PBP5_C"/>
    <property type="match status" value="1"/>
</dbReference>
<dbReference type="InterPro" id="IPR012907">
    <property type="entry name" value="Peptidase_S11_C"/>
</dbReference>
<dbReference type="Pfam" id="PF00768">
    <property type="entry name" value="Peptidase_S11"/>
    <property type="match status" value="1"/>
</dbReference>
<evidence type="ECO:0000256" key="1">
    <source>
        <dbReference type="ARBA" id="ARBA00003217"/>
    </source>
</evidence>
<dbReference type="EMBL" id="JATM01000001">
    <property type="protein sequence ID" value="OOL19808.1"/>
    <property type="molecule type" value="Genomic_DNA"/>
</dbReference>
<evidence type="ECO:0000256" key="3">
    <source>
        <dbReference type="ARBA" id="ARBA00007164"/>
    </source>
</evidence>
<name>A0A1S8GSI8_9PROT</name>
<reference evidence="17 18" key="1">
    <citation type="journal article" date="2016" name="PLoS ONE">
        <title>Whole-Genome Sequence Analysis of Bombella intestini LMG 28161T, a Novel Acetic Acid Bacterium Isolated from the Crop of a Red-Tailed Bumble Bee, Bombus lapidarius.</title>
        <authorList>
            <person name="Li L."/>
            <person name="Illeghems K."/>
            <person name="Van Kerrebroeck S."/>
            <person name="Borremans W."/>
            <person name="Cleenwerck I."/>
            <person name="Smagghe G."/>
            <person name="De Vuyst L."/>
            <person name="Vandamme P."/>
        </authorList>
    </citation>
    <scope>NUCLEOTIDE SEQUENCE [LARGE SCALE GENOMIC DNA]</scope>
    <source>
        <strain evidence="17 18">R-52487</strain>
    </source>
</reference>
<keyword evidence="10" id="KW-0573">Peptidoglycan synthesis</keyword>
<accession>A0A1S8GSI8</accession>
<evidence type="ECO:0000256" key="15">
    <source>
        <dbReference type="RuleBase" id="RU004016"/>
    </source>
</evidence>
<dbReference type="InterPro" id="IPR012338">
    <property type="entry name" value="Beta-lactam/transpept-like"/>
</dbReference>
<dbReference type="Gene3D" id="3.40.710.10">
    <property type="entry name" value="DD-peptidase/beta-lactamase superfamily"/>
    <property type="match status" value="1"/>
</dbReference>
<keyword evidence="8" id="KW-0378">Hydrolase</keyword>
<dbReference type="GO" id="GO:0071555">
    <property type="term" value="P:cell wall organization"/>
    <property type="evidence" value="ECO:0007669"/>
    <property type="project" value="UniProtKB-KW"/>
</dbReference>
<dbReference type="InterPro" id="IPR037167">
    <property type="entry name" value="Peptidase_S11_C_sf"/>
</dbReference>
<evidence type="ECO:0000256" key="14">
    <source>
        <dbReference type="PIRSR" id="PIRSR618044-2"/>
    </source>
</evidence>
<evidence type="ECO:0000256" key="2">
    <source>
        <dbReference type="ARBA" id="ARBA00004752"/>
    </source>
</evidence>
<dbReference type="PANTHER" id="PTHR21581">
    <property type="entry name" value="D-ALANYL-D-ALANINE CARBOXYPEPTIDASE"/>
    <property type="match status" value="1"/>
</dbReference>
<evidence type="ECO:0000256" key="5">
    <source>
        <dbReference type="ARBA" id="ARBA00022645"/>
    </source>
</evidence>
<feature type="active site" evidence="13">
    <location>
        <position position="157"/>
    </location>
</feature>
<dbReference type="GO" id="GO:0009002">
    <property type="term" value="F:serine-type D-Ala-D-Ala carboxypeptidase activity"/>
    <property type="evidence" value="ECO:0007669"/>
    <property type="project" value="UniProtKB-EC"/>
</dbReference>
<dbReference type="InterPro" id="IPR001967">
    <property type="entry name" value="Peptidase_S11_N"/>
</dbReference>
<evidence type="ECO:0000256" key="12">
    <source>
        <dbReference type="ARBA" id="ARBA00034000"/>
    </source>
</evidence>
<proteinExistence type="inferred from homology"/>
<feature type="domain" description="Peptidase S11 D-Ala-D-Ala carboxypeptidase A C-terminal" evidence="16">
    <location>
        <begin position="308"/>
        <end position="399"/>
    </location>
</feature>
<evidence type="ECO:0000256" key="13">
    <source>
        <dbReference type="PIRSR" id="PIRSR618044-1"/>
    </source>
</evidence>
<gene>
    <name evidence="17" type="ORF">AL01_02280</name>
</gene>
<evidence type="ECO:0000256" key="9">
    <source>
        <dbReference type="ARBA" id="ARBA00022960"/>
    </source>
</evidence>
<dbReference type="AlphaFoldDB" id="A0A1S8GSI8"/>
<evidence type="ECO:0000259" key="16">
    <source>
        <dbReference type="SMART" id="SM00936"/>
    </source>
</evidence>
<comment type="pathway">
    <text evidence="2">Cell wall biogenesis; peptidoglycan biosynthesis.</text>
</comment>
<keyword evidence="7" id="KW-0732">Signal</keyword>
<keyword evidence="5 17" id="KW-0121">Carboxypeptidase</keyword>
<feature type="binding site" evidence="14">
    <location>
        <position position="258"/>
    </location>
    <ligand>
        <name>substrate</name>
    </ligand>
</feature>
<keyword evidence="6" id="KW-0645">Protease</keyword>
<dbReference type="Proteomes" id="UP000200980">
    <property type="component" value="Unassembled WGS sequence"/>
</dbReference>
<dbReference type="SUPFAM" id="SSF69189">
    <property type="entry name" value="Penicillin-binding protein associated domain"/>
    <property type="match status" value="1"/>
</dbReference>
<dbReference type="PANTHER" id="PTHR21581:SF6">
    <property type="entry name" value="TRAFFICKING PROTEIN PARTICLE COMPLEX SUBUNIT 12"/>
    <property type="match status" value="1"/>
</dbReference>
<dbReference type="UniPathway" id="UPA00219"/>
<evidence type="ECO:0000313" key="18">
    <source>
        <dbReference type="Proteomes" id="UP000200980"/>
    </source>
</evidence>
<dbReference type="PRINTS" id="PR00725">
    <property type="entry name" value="DADACBPTASE1"/>
</dbReference>
<comment type="function">
    <text evidence="1">Removes C-terminal D-alanyl residues from sugar-peptide cell wall precursors.</text>
</comment>
<dbReference type="EC" id="3.4.16.4" evidence="4"/>
<feature type="active site" description="Proton acceptor" evidence="13">
    <location>
        <position position="100"/>
    </location>
</feature>
<comment type="caution">
    <text evidence="17">The sequence shown here is derived from an EMBL/GenBank/DDBJ whole genome shotgun (WGS) entry which is preliminary data.</text>
</comment>
<dbReference type="GO" id="GO:0006508">
    <property type="term" value="P:proteolysis"/>
    <property type="evidence" value="ECO:0007669"/>
    <property type="project" value="UniProtKB-KW"/>
</dbReference>
<sequence>MDVQTRRSLMGGAAGFSAFSLLASSRVGQAAGLHRQGRANPVGQAKPVGSTVDSAVGDAITPMGPMPTSARWAYILDSTTGTVLLSRNAEERMPPSSLTKMMTAYVVFAFLASGRIRLEQEFPVSSKAWKMEGSRMFVPLGSSVSVENLIRGMLIQSGNDACVVLAEGIAGSEERFVALMNEAAHRIGLHNSHFMNVTGLPAEGHYMCALDVAMLAQHIIRDFPHYYGFFGEKEFTFNHIRQGNRNVLVDKGLADGLKTGHTDAGGFGLCASSERNGNRIIVVINGTASTNERAHEGERLMSWAFSSFETVQLLHKGQVVEPNAAVWNGEHRSVGLAVADDVSLTIPIGWSSKVQISVDYPSPIPAPVVAGQKSGHVSVGLPGQPRVYASLYTVSPVAELGFVGRLMARFGHAPQ</sequence>
<dbReference type="InterPro" id="IPR015956">
    <property type="entry name" value="Peniciliin-bd_prot_C_sf"/>
</dbReference>
<evidence type="ECO:0000256" key="4">
    <source>
        <dbReference type="ARBA" id="ARBA00012448"/>
    </source>
</evidence>
<evidence type="ECO:0000313" key="17">
    <source>
        <dbReference type="EMBL" id="OOL19808.1"/>
    </source>
</evidence>
<keyword evidence="9" id="KW-0133">Cell shape</keyword>
<evidence type="ECO:0000256" key="7">
    <source>
        <dbReference type="ARBA" id="ARBA00022729"/>
    </source>
</evidence>
<dbReference type="Gene3D" id="2.60.410.10">
    <property type="entry name" value="D-Ala-D-Ala carboxypeptidase, C-terminal domain"/>
    <property type="match status" value="1"/>
</dbReference>
<comment type="similarity">
    <text evidence="3 15">Belongs to the peptidase S11 family.</text>
</comment>
<evidence type="ECO:0000256" key="11">
    <source>
        <dbReference type="ARBA" id="ARBA00023316"/>
    </source>
</evidence>
<dbReference type="GO" id="GO:0009252">
    <property type="term" value="P:peptidoglycan biosynthetic process"/>
    <property type="evidence" value="ECO:0007669"/>
    <property type="project" value="UniProtKB-UniPathway"/>
</dbReference>
<keyword evidence="18" id="KW-1185">Reference proteome</keyword>
<protein>
    <recommendedName>
        <fullName evidence="4">serine-type D-Ala-D-Ala carboxypeptidase</fullName>
        <ecNumber evidence="4">3.4.16.4</ecNumber>
    </recommendedName>
</protein>
<dbReference type="STRING" id="1539051.AL01_02280"/>
<comment type="catalytic activity">
    <reaction evidence="12">
        <text>Preferential cleavage: (Ac)2-L-Lys-D-Ala-|-D-Ala. Also transpeptidation of peptidyl-alanyl moieties that are N-acyl substituents of D-alanine.</text>
        <dbReference type="EC" id="3.4.16.4"/>
    </reaction>
</comment>
<dbReference type="SMART" id="SM00936">
    <property type="entry name" value="PBP5_C"/>
    <property type="match status" value="1"/>
</dbReference>
<feature type="active site" description="Acyl-ester intermediate" evidence="13">
    <location>
        <position position="97"/>
    </location>
</feature>
<evidence type="ECO:0000256" key="6">
    <source>
        <dbReference type="ARBA" id="ARBA00022670"/>
    </source>
</evidence>
<dbReference type="SUPFAM" id="SSF56601">
    <property type="entry name" value="beta-lactamase/transpeptidase-like"/>
    <property type="match status" value="1"/>
</dbReference>